<protein>
    <recommendedName>
        <fullName evidence="3">Helix-turn-helix domain-containing protein</fullName>
    </recommendedName>
</protein>
<dbReference type="EMBL" id="CAUDKV010000024">
    <property type="protein sequence ID" value="CAJ0893897.1"/>
    <property type="molecule type" value="Genomic_DNA"/>
</dbReference>
<dbReference type="RefSeq" id="WP_316897131.1">
    <property type="nucleotide sequence ID" value="NZ_CAUDKV010000024.1"/>
</dbReference>
<reference evidence="1 2" key="1">
    <citation type="submission" date="2023-07" db="EMBL/GenBank/DDBJ databases">
        <authorList>
            <person name="Peeters C."/>
        </authorList>
    </citation>
    <scope>NUCLEOTIDE SEQUENCE [LARGE SCALE GENOMIC DNA]</scope>
    <source>
        <strain evidence="1 2">R-77569</strain>
    </source>
</reference>
<accession>A0ABM9L0M9</accession>
<evidence type="ECO:0000313" key="2">
    <source>
        <dbReference type="Proteomes" id="UP001190452"/>
    </source>
</evidence>
<sequence>MTDTAALTRMLETTREAWRDMETNALEIAVQAARIALAERPRPSQVTQGQAAEMLGISRWTVAKMVESGQLRLNGCGRIPIGQIDKLLAPSA</sequence>
<organism evidence="1 2">
    <name type="scientific">Ralstonia mannitolilytica</name>
    <dbReference type="NCBI Taxonomy" id="105219"/>
    <lineage>
        <taxon>Bacteria</taxon>
        <taxon>Pseudomonadati</taxon>
        <taxon>Pseudomonadota</taxon>
        <taxon>Betaproteobacteria</taxon>
        <taxon>Burkholderiales</taxon>
        <taxon>Burkholderiaceae</taxon>
        <taxon>Ralstonia</taxon>
    </lineage>
</organism>
<evidence type="ECO:0000313" key="1">
    <source>
        <dbReference type="EMBL" id="CAJ0893897.1"/>
    </source>
</evidence>
<evidence type="ECO:0008006" key="3">
    <source>
        <dbReference type="Google" id="ProtNLM"/>
    </source>
</evidence>
<keyword evidence="2" id="KW-1185">Reference proteome</keyword>
<gene>
    <name evidence="1" type="ORF">R77569_04352</name>
</gene>
<name>A0ABM9L0M9_9RALS</name>
<proteinExistence type="predicted"/>
<comment type="caution">
    <text evidence="1">The sequence shown here is derived from an EMBL/GenBank/DDBJ whole genome shotgun (WGS) entry which is preliminary data.</text>
</comment>
<dbReference type="Proteomes" id="UP001190452">
    <property type="component" value="Unassembled WGS sequence"/>
</dbReference>